<evidence type="ECO:0008006" key="4">
    <source>
        <dbReference type="Google" id="ProtNLM"/>
    </source>
</evidence>
<organism evidence="2 3">
    <name type="scientific">Hymenobacter canadensis</name>
    <dbReference type="NCBI Taxonomy" id="2999067"/>
    <lineage>
        <taxon>Bacteria</taxon>
        <taxon>Pseudomonadati</taxon>
        <taxon>Bacteroidota</taxon>
        <taxon>Cytophagia</taxon>
        <taxon>Cytophagales</taxon>
        <taxon>Hymenobacteraceae</taxon>
        <taxon>Hymenobacter</taxon>
    </lineage>
</organism>
<dbReference type="PANTHER" id="PTHR35580">
    <property type="entry name" value="CELL SURFACE GLYCOPROTEIN (S-LAYER PROTEIN)-LIKE PROTEIN"/>
    <property type="match status" value="1"/>
</dbReference>
<keyword evidence="1" id="KW-0732">Signal</keyword>
<feature type="chain" id="PRO_5047391192" description="T9SS type A sorting domain-containing protein" evidence="1">
    <location>
        <begin position="24"/>
        <end position="573"/>
    </location>
</feature>
<keyword evidence="2" id="KW-0614">Plasmid</keyword>
<dbReference type="InterPro" id="IPR052918">
    <property type="entry name" value="Motility_Chemotaxis_Reg"/>
</dbReference>
<sequence>MTRTLQAVLLLALVLATRLPSVAQAPAWQSARGVAMATAAAGSNSTVAATAVDAAGDVYLAGNFANTVVLGSTSLTSLGSYDVFVAKFTPATNQFAWAQRAGGPGYDIATALAVNGPAVYVAGHFGSPTVGFGSTTLTNADATTGTYDAFVAKLADAGSSGGFAWAQRAGGTDTDFATALAVNGPAVYVAGAFGSPTAGFGSALLSNASISYDAFVAKLTDAGPTGDFAWAQRAGGPGYDFASALAVNGSGVYVAGAFAGPTASFGSTTLANAGGYDAFVAKLADAGSSGGFAWAQGAGGSGNDIARALAIGGPAVYVAGEFGSPTASFGATFLTNAGAGTGTADAFVGKLADAGNSGGFAWAQGAGGSGNDIARALAIGGPAMYVAGHFGSPTAGFGSTTLTNADATTGTYDAFVAKLADAGSSGGFAWAQGAGGSGNDYATALAVNGLAVYVAGDVQSPTAGFGTIPLANPNPPAPLGYLAALTDAILTATAARPHRPPAQLFPNPARRTATLRLPAGAAPAPLTLTDARGRTVRHCPAPAGSEATLDLRGLPAGLYWVRGAGPAQRLLVE</sequence>
<protein>
    <recommendedName>
        <fullName evidence="4">T9SS type A sorting domain-containing protein</fullName>
    </recommendedName>
</protein>
<reference evidence="2 3" key="1">
    <citation type="submission" date="2022-12" db="EMBL/GenBank/DDBJ databases">
        <title>Hymenobacter canadensis sp. nov. isolated from lake water of the Cambridge Bay, Canada.</title>
        <authorList>
            <person name="Kim W.H."/>
            <person name="Lee Y.M."/>
        </authorList>
    </citation>
    <scope>NUCLEOTIDE SEQUENCE [LARGE SCALE GENOMIC DNA]</scope>
    <source>
        <strain evidence="2 3">PAMC 29467</strain>
        <plasmid evidence="2 3">unnamed1</plasmid>
    </source>
</reference>
<evidence type="ECO:0000313" key="3">
    <source>
        <dbReference type="Proteomes" id="UP001211005"/>
    </source>
</evidence>
<name>A0ABY7LVK9_9BACT</name>
<keyword evidence="3" id="KW-1185">Reference proteome</keyword>
<dbReference type="PANTHER" id="PTHR35580:SF1">
    <property type="entry name" value="PHYTASE-LIKE DOMAIN-CONTAINING PROTEIN"/>
    <property type="match status" value="1"/>
</dbReference>
<proteinExistence type="predicted"/>
<dbReference type="RefSeq" id="WP_269562011.1">
    <property type="nucleotide sequence ID" value="NZ_CP114768.1"/>
</dbReference>
<geneLocation type="plasmid" evidence="2 3">
    <name>unnamed1</name>
</geneLocation>
<dbReference type="EMBL" id="CP114768">
    <property type="protein sequence ID" value="WBA43977.1"/>
    <property type="molecule type" value="Genomic_DNA"/>
</dbReference>
<gene>
    <name evidence="2" type="ORF">O3303_20645</name>
</gene>
<feature type="signal peptide" evidence="1">
    <location>
        <begin position="1"/>
        <end position="23"/>
    </location>
</feature>
<dbReference type="Proteomes" id="UP001211005">
    <property type="component" value="Plasmid unnamed1"/>
</dbReference>
<evidence type="ECO:0000313" key="2">
    <source>
        <dbReference type="EMBL" id="WBA43977.1"/>
    </source>
</evidence>
<accession>A0ABY7LVK9</accession>
<evidence type="ECO:0000256" key="1">
    <source>
        <dbReference type="SAM" id="SignalP"/>
    </source>
</evidence>